<evidence type="ECO:0000256" key="12">
    <source>
        <dbReference type="PIRNR" id="PIRNR006118"/>
    </source>
</evidence>
<keyword evidence="7 12" id="KW-0479">Metal-binding</keyword>
<evidence type="ECO:0000256" key="8">
    <source>
        <dbReference type="ARBA" id="ARBA00022801"/>
    </source>
</evidence>
<dbReference type="SFLD" id="SFLDS00003">
    <property type="entry name" value="Haloacid_Dehalogenase"/>
    <property type="match status" value="1"/>
</dbReference>
<keyword evidence="10 12" id="KW-0448">Lipopolysaccharide biosynthesis</keyword>
<comment type="cofactor">
    <cofactor evidence="2 12 13">
        <name>Mg(2+)</name>
        <dbReference type="ChEBI" id="CHEBI:18420"/>
    </cofactor>
</comment>
<dbReference type="FunFam" id="3.40.50.1000:FF:000029">
    <property type="entry name" value="3-deoxy-D-manno-octulosonate 8-phosphate phosphatase KdsC"/>
    <property type="match status" value="1"/>
</dbReference>
<evidence type="ECO:0000256" key="9">
    <source>
        <dbReference type="ARBA" id="ARBA00022842"/>
    </source>
</evidence>
<reference evidence="14" key="1">
    <citation type="submission" date="2017-06" db="EMBL/GenBank/DDBJ databases">
        <title>Genome sequencing of pathogenic and non-pathogenic strains within Bisgaard taxon 40.</title>
        <authorList>
            <person name="Ladner J.T."/>
            <person name="Lovett S.P."/>
            <person name="Koroleva G."/>
            <person name="Lorch J.M."/>
        </authorList>
    </citation>
    <scope>NUCLEOTIDE SEQUENCE</scope>
    <source>
        <strain evidence="14">27576-1-I1</strain>
    </source>
</reference>
<evidence type="ECO:0000256" key="7">
    <source>
        <dbReference type="ARBA" id="ARBA00022723"/>
    </source>
</evidence>
<accession>A0A8D4IZL0</accession>
<evidence type="ECO:0000256" key="5">
    <source>
        <dbReference type="ARBA" id="ARBA00013066"/>
    </source>
</evidence>
<comment type="subunit">
    <text evidence="4 12">Homotetramer.</text>
</comment>
<name>A0A8D4IZL0_9PAST</name>
<dbReference type="SUPFAM" id="SSF56784">
    <property type="entry name" value="HAD-like"/>
    <property type="match status" value="1"/>
</dbReference>
<dbReference type="InterPro" id="IPR023214">
    <property type="entry name" value="HAD_sf"/>
</dbReference>
<evidence type="ECO:0000256" key="2">
    <source>
        <dbReference type="ARBA" id="ARBA00001946"/>
    </source>
</evidence>
<evidence type="ECO:0000256" key="4">
    <source>
        <dbReference type="ARBA" id="ARBA00011881"/>
    </source>
</evidence>
<evidence type="ECO:0000256" key="10">
    <source>
        <dbReference type="ARBA" id="ARBA00022985"/>
    </source>
</evidence>
<dbReference type="Gene3D" id="3.40.50.1000">
    <property type="entry name" value="HAD superfamily/HAD-like"/>
    <property type="match status" value="1"/>
</dbReference>
<feature type="binding site" evidence="13">
    <location>
        <position position="16"/>
    </location>
    <ligand>
        <name>substrate</name>
    </ligand>
</feature>
<proteinExistence type="inferred from homology"/>
<dbReference type="InterPro" id="IPR050793">
    <property type="entry name" value="CMP-NeuNAc_synthase"/>
</dbReference>
<feature type="binding site" evidence="13">
    <location>
        <position position="114"/>
    </location>
    <ligand>
        <name>Mg(2+)</name>
        <dbReference type="ChEBI" id="CHEBI:18420"/>
    </ligand>
</feature>
<dbReference type="PANTHER" id="PTHR21485">
    <property type="entry name" value="HAD SUPERFAMILY MEMBERS CMAS AND KDSC"/>
    <property type="match status" value="1"/>
</dbReference>
<keyword evidence="9 12" id="KW-0460">Magnesium</keyword>
<comment type="similarity">
    <text evidence="3 12">Belongs to the KdsC family.</text>
</comment>
<sequence>MQAKLSKIKLVITDVDGVLTDGSLYYGADDSVANAGVEILKVFNARDGLGTKMLLNNGVQVAILSGRDSKVLRKRIADLGISLFSLGKLDKQTACLDLIEQAGVTAEETVFLGDDSIDLPAFEICGLAYAVADAADYIKAKADGVLSKAGGKGAFRELVDLILTAQGKANVFTTAEGFLSSANKMKQ</sequence>
<keyword evidence="8 12" id="KW-0378">Hydrolase</keyword>
<dbReference type="SFLD" id="SFLDG01138">
    <property type="entry name" value="C1.6.2:_Deoxy-d-mannose-octulo"/>
    <property type="match status" value="1"/>
</dbReference>
<evidence type="ECO:0000256" key="3">
    <source>
        <dbReference type="ARBA" id="ARBA00005893"/>
    </source>
</evidence>
<comment type="catalytic activity">
    <reaction evidence="1 12">
        <text>3-deoxy-alpha-D-manno-2-octulosonate-8-phosphate + H2O = 3-deoxy-alpha-D-manno-oct-2-ulosonate + phosphate</text>
        <dbReference type="Rhea" id="RHEA:11500"/>
        <dbReference type="ChEBI" id="CHEBI:15377"/>
        <dbReference type="ChEBI" id="CHEBI:43474"/>
        <dbReference type="ChEBI" id="CHEBI:85985"/>
        <dbReference type="ChEBI" id="CHEBI:85986"/>
        <dbReference type="EC" id="3.1.3.45"/>
    </reaction>
</comment>
<dbReference type="RefSeq" id="WP_261919564.1">
    <property type="nucleotide sequence ID" value="NZ_CP022011.1"/>
</dbReference>
<dbReference type="PANTHER" id="PTHR21485:SF6">
    <property type="entry name" value="N-ACYLNEURAMINATE CYTIDYLYLTRANSFERASE-RELATED"/>
    <property type="match status" value="1"/>
</dbReference>
<dbReference type="EC" id="3.1.3.45" evidence="5 12"/>
<gene>
    <name evidence="14" type="ORF">CEP48_02515</name>
</gene>
<dbReference type="Pfam" id="PF08282">
    <property type="entry name" value="Hydrolase_3"/>
    <property type="match status" value="1"/>
</dbReference>
<evidence type="ECO:0000256" key="11">
    <source>
        <dbReference type="ARBA" id="ARBA00031051"/>
    </source>
</evidence>
<keyword evidence="15" id="KW-1185">Reference proteome</keyword>
<feature type="binding site" evidence="13">
    <location>
        <position position="14"/>
    </location>
    <ligand>
        <name>Mg(2+)</name>
        <dbReference type="ChEBI" id="CHEBI:18420"/>
    </ligand>
</feature>
<dbReference type="GO" id="GO:0009103">
    <property type="term" value="P:lipopolysaccharide biosynthetic process"/>
    <property type="evidence" value="ECO:0007669"/>
    <property type="project" value="UniProtKB-UniRule"/>
</dbReference>
<dbReference type="GO" id="GO:0008781">
    <property type="term" value="F:N-acylneuraminate cytidylyltransferase activity"/>
    <property type="evidence" value="ECO:0007669"/>
    <property type="project" value="TreeGrafter"/>
</dbReference>
<dbReference type="EMBL" id="CP022011">
    <property type="protein sequence ID" value="QDJ14355.1"/>
    <property type="molecule type" value="Genomic_DNA"/>
</dbReference>
<dbReference type="NCBIfam" id="TIGR01670">
    <property type="entry name" value="KdsC-phosphatas"/>
    <property type="match status" value="1"/>
</dbReference>
<evidence type="ECO:0000313" key="14">
    <source>
        <dbReference type="EMBL" id="QDJ14355.1"/>
    </source>
</evidence>
<dbReference type="GO" id="GO:0019143">
    <property type="term" value="F:3-deoxy-manno-octulosonate-8-phosphatase activity"/>
    <property type="evidence" value="ECO:0007669"/>
    <property type="project" value="UniProtKB-UniRule"/>
</dbReference>
<organism evidence="14 15">
    <name type="scientific">Mergibacter septicus</name>
    <dbReference type="NCBI Taxonomy" id="221402"/>
    <lineage>
        <taxon>Bacteria</taxon>
        <taxon>Pseudomonadati</taxon>
        <taxon>Pseudomonadota</taxon>
        <taxon>Gammaproteobacteria</taxon>
        <taxon>Pasteurellales</taxon>
        <taxon>Pasteurellaceae</taxon>
        <taxon>Mergibacter</taxon>
    </lineage>
</organism>
<evidence type="ECO:0000313" key="15">
    <source>
        <dbReference type="Proteomes" id="UP000955338"/>
    </source>
</evidence>
<dbReference type="GO" id="GO:0046872">
    <property type="term" value="F:metal ion binding"/>
    <property type="evidence" value="ECO:0007669"/>
    <property type="project" value="UniProtKB-UniRule"/>
</dbReference>
<dbReference type="SFLD" id="SFLDG01136">
    <property type="entry name" value="C1.6:_Phosphoserine_Phosphatas"/>
    <property type="match status" value="1"/>
</dbReference>
<protein>
    <recommendedName>
        <fullName evidence="6 12">3-deoxy-D-manno-octulosonate 8-phosphate phosphatase KdsC</fullName>
        <ecNumber evidence="5 12">3.1.3.45</ecNumber>
    </recommendedName>
    <alternativeName>
        <fullName evidence="11 12">KDO 8-P phosphatase</fullName>
    </alternativeName>
</protein>
<evidence type="ECO:0000256" key="13">
    <source>
        <dbReference type="PIRSR" id="PIRSR006118-2"/>
    </source>
</evidence>
<dbReference type="Proteomes" id="UP000955338">
    <property type="component" value="Chromosome"/>
</dbReference>
<comment type="function">
    <text evidence="12">Catalyzes the hydrolysis of 3-deoxy-D-manno-octulosonate 8-phosphate (KDO 8-P) to 3-deoxy-D-manno-octulosonate (KDO) and inorganic phosphate.</text>
</comment>
<dbReference type="InterPro" id="IPR036412">
    <property type="entry name" value="HAD-like_sf"/>
</dbReference>
<dbReference type="InterPro" id="IPR010023">
    <property type="entry name" value="KdsC_fam"/>
</dbReference>
<dbReference type="PIRSF" id="PIRSF006118">
    <property type="entry name" value="KDO8-P_Ptase"/>
    <property type="match status" value="1"/>
</dbReference>
<evidence type="ECO:0000256" key="6">
    <source>
        <dbReference type="ARBA" id="ARBA00020092"/>
    </source>
</evidence>
<dbReference type="AlphaFoldDB" id="A0A8D4IZL0"/>
<evidence type="ECO:0000256" key="1">
    <source>
        <dbReference type="ARBA" id="ARBA00000898"/>
    </source>
</evidence>